<name>A0ABD6B2M6_9EURY</name>
<evidence type="ECO:0000256" key="1">
    <source>
        <dbReference type="SAM" id="Coils"/>
    </source>
</evidence>
<organism evidence="2 3">
    <name type="scientific">Halolamina salina</name>
    <dbReference type="NCBI Taxonomy" id="1220023"/>
    <lineage>
        <taxon>Archaea</taxon>
        <taxon>Methanobacteriati</taxon>
        <taxon>Methanobacteriota</taxon>
        <taxon>Stenosarchaea group</taxon>
        <taxon>Halobacteria</taxon>
        <taxon>Halobacteriales</taxon>
        <taxon>Haloferacaceae</taxon>
    </lineage>
</organism>
<keyword evidence="1" id="KW-0175">Coiled coil</keyword>
<sequence>MEGKNRFVQDTEVLIYRLNHGNVDEAKRLVEQICLVAESLAQDLEDGEHKQFLRGTSELMARFRKQIIDLEDEGASDAEIAETVLEAMDEHFSRDVTEFSLELGTDDDAVDAESTIDRLVEENEWLREELERAEADYMELYDQIAADPERQR</sequence>
<reference evidence="2 3" key="1">
    <citation type="journal article" date="2019" name="Int. J. Syst. Evol. Microbiol.">
        <title>The Global Catalogue of Microorganisms (GCM) 10K type strain sequencing project: providing services to taxonomists for standard genome sequencing and annotation.</title>
        <authorList>
            <consortium name="The Broad Institute Genomics Platform"/>
            <consortium name="The Broad Institute Genome Sequencing Center for Infectious Disease"/>
            <person name="Wu L."/>
            <person name="Ma J."/>
        </authorList>
    </citation>
    <scope>NUCLEOTIDE SEQUENCE [LARGE SCALE GENOMIC DNA]</scope>
    <source>
        <strain evidence="2 3">CGMCC 1.12285</strain>
    </source>
</reference>
<evidence type="ECO:0000313" key="2">
    <source>
        <dbReference type="EMBL" id="MFD1524731.1"/>
    </source>
</evidence>
<accession>A0ABD6B2M6</accession>
<dbReference type="AlphaFoldDB" id="A0ABD6B2M6"/>
<dbReference type="EMBL" id="JBHUDH010000002">
    <property type="protein sequence ID" value="MFD1524731.1"/>
    <property type="molecule type" value="Genomic_DNA"/>
</dbReference>
<dbReference type="RefSeq" id="WP_379731768.1">
    <property type="nucleotide sequence ID" value="NZ_JBHSWZ010000141.1"/>
</dbReference>
<feature type="coiled-coil region" evidence="1">
    <location>
        <begin position="109"/>
        <end position="143"/>
    </location>
</feature>
<keyword evidence="3" id="KW-1185">Reference proteome</keyword>
<dbReference type="Proteomes" id="UP001597111">
    <property type="component" value="Unassembled WGS sequence"/>
</dbReference>
<protein>
    <submittedName>
        <fullName evidence="2">Uncharacterized protein</fullName>
    </submittedName>
</protein>
<gene>
    <name evidence="2" type="ORF">ACFR9S_00260</name>
</gene>
<proteinExistence type="predicted"/>
<evidence type="ECO:0000313" key="3">
    <source>
        <dbReference type="Proteomes" id="UP001597111"/>
    </source>
</evidence>
<comment type="caution">
    <text evidence="2">The sequence shown here is derived from an EMBL/GenBank/DDBJ whole genome shotgun (WGS) entry which is preliminary data.</text>
</comment>